<feature type="region of interest" description="Disordered" evidence="1">
    <location>
        <begin position="81"/>
        <end position="106"/>
    </location>
</feature>
<protein>
    <submittedName>
        <fullName evidence="2">Uncharacterized protein</fullName>
    </submittedName>
</protein>
<name>A0A6C0F017_9ZZZZ</name>
<evidence type="ECO:0000313" key="2">
    <source>
        <dbReference type="EMBL" id="QHT34787.1"/>
    </source>
</evidence>
<reference evidence="2" key="1">
    <citation type="journal article" date="2020" name="Nature">
        <title>Giant virus diversity and host interactions through global metagenomics.</title>
        <authorList>
            <person name="Schulz F."/>
            <person name="Roux S."/>
            <person name="Paez-Espino D."/>
            <person name="Jungbluth S."/>
            <person name="Walsh D.A."/>
            <person name="Denef V.J."/>
            <person name="McMahon K.D."/>
            <person name="Konstantinidis K.T."/>
            <person name="Eloe-Fadrosh E.A."/>
            <person name="Kyrpides N.C."/>
            <person name="Woyke T."/>
        </authorList>
    </citation>
    <scope>NUCLEOTIDE SEQUENCE</scope>
    <source>
        <strain evidence="2">GVMAG-M-3300009164-40</strain>
    </source>
</reference>
<organism evidence="2">
    <name type="scientific">viral metagenome</name>
    <dbReference type="NCBI Taxonomy" id="1070528"/>
    <lineage>
        <taxon>unclassified sequences</taxon>
        <taxon>metagenomes</taxon>
        <taxon>organismal metagenomes</taxon>
    </lineage>
</organism>
<accession>A0A6C0F017</accession>
<sequence length="106" mass="11347">MQQHWEGYLNAVGKNAIPQTSTPALYQTSSSEMGVAGFLDLKPKSPEIQARYDAMSGSWAGVDASNKAISKGVFSTDAMPIQQNHPYMNNNVGGNRQSNANAPKSS</sequence>
<evidence type="ECO:0000256" key="1">
    <source>
        <dbReference type="SAM" id="MobiDB-lite"/>
    </source>
</evidence>
<dbReference type="AlphaFoldDB" id="A0A6C0F017"/>
<dbReference type="EMBL" id="MN739010">
    <property type="protein sequence ID" value="QHT34787.1"/>
    <property type="molecule type" value="Genomic_DNA"/>
</dbReference>
<proteinExistence type="predicted"/>